<feature type="transmembrane region" description="Helical" evidence="9">
    <location>
        <begin position="418"/>
        <end position="441"/>
    </location>
</feature>
<feature type="transmembrane region" description="Helical" evidence="9">
    <location>
        <begin position="290"/>
        <end position="317"/>
    </location>
</feature>
<dbReference type="EMBL" id="HACG01027274">
    <property type="protein sequence ID" value="CEK74139.1"/>
    <property type="molecule type" value="Transcribed_RNA"/>
</dbReference>
<evidence type="ECO:0000256" key="3">
    <source>
        <dbReference type="ARBA" id="ARBA00006366"/>
    </source>
</evidence>
<evidence type="ECO:0000256" key="8">
    <source>
        <dbReference type="ARBA" id="ARBA00023136"/>
    </source>
</evidence>
<protein>
    <recommendedName>
        <fullName evidence="9">Riboflavin transporter</fullName>
    </recommendedName>
</protein>
<evidence type="ECO:0000256" key="2">
    <source>
        <dbReference type="ARBA" id="ARBA00004651"/>
    </source>
</evidence>
<dbReference type="InterPro" id="IPR009357">
    <property type="entry name" value="Riboflavin_transptr"/>
</dbReference>
<evidence type="ECO:0000256" key="7">
    <source>
        <dbReference type="ARBA" id="ARBA00022989"/>
    </source>
</evidence>
<sequence length="454" mass="50098">MWAELPLFVETAKEGWKLPSYIIVISQIANIGPLLFVIISCLAPQTKPKLEKVTSFVVIIISMVSSFLLAFFWKHTSYVGGDEHSTALLTLNFFLAIGDCTSSVSFYAFMSHMKPEYMATLFVGEGLSGMIPAVLAIIQGAGDIKCNGTIPMSTEPKFSVRVYFFILTGIILLSGISFLLLNLSSYCKSEMIDQSSDNHEKTISQIKKSTTMYGTLDNQDSKVYSTSYTGQSDEPNTEPSGFPQENADKMDFLTSSNIPLKETNEPDEITYICKSIKKYVRVTDIPMWKFFLYLFIIVLINMTLTSFLSSIQIYSVLPYGLDYYHLTATLPQIANPMASFFALLFMAENTGIILTVTLLGQVCVGYLIYAAAMSPTPPLHGESGGGEVSVVIWIVVTLLLVYAKVCIAGILRRHGRNALIWAGAFTQIGALIGALVGYVLVNEYNLFKDAPYCP</sequence>
<feature type="transmembrane region" description="Helical" evidence="9">
    <location>
        <begin position="121"/>
        <end position="142"/>
    </location>
</feature>
<feature type="region of interest" description="Disordered" evidence="10">
    <location>
        <begin position="224"/>
        <end position="244"/>
    </location>
</feature>
<dbReference type="PANTHER" id="PTHR12929:SF10">
    <property type="entry name" value="RIBOFLAVIN TRANSPORTER"/>
    <property type="match status" value="1"/>
</dbReference>
<gene>
    <name evidence="11" type="primary">ORF89820</name>
    <name evidence="12" type="synonym">ORF89825</name>
</gene>
<keyword evidence="7 9" id="KW-1133">Transmembrane helix</keyword>
<comment type="catalytic activity">
    <reaction evidence="1 9">
        <text>riboflavin(in) = riboflavin(out)</text>
        <dbReference type="Rhea" id="RHEA:35015"/>
        <dbReference type="ChEBI" id="CHEBI:57986"/>
    </reaction>
</comment>
<dbReference type="InterPro" id="IPR036259">
    <property type="entry name" value="MFS_trans_sf"/>
</dbReference>
<evidence type="ECO:0000256" key="10">
    <source>
        <dbReference type="SAM" id="MobiDB-lite"/>
    </source>
</evidence>
<name>A0A0B6ZZR7_9EUPU</name>
<feature type="transmembrane region" description="Helical" evidence="9">
    <location>
        <begin position="55"/>
        <end position="73"/>
    </location>
</feature>
<keyword evidence="8 9" id="KW-0472">Membrane</keyword>
<feature type="transmembrane region" description="Helical" evidence="9">
    <location>
        <begin position="390"/>
        <end position="411"/>
    </location>
</feature>
<evidence type="ECO:0000256" key="1">
    <source>
        <dbReference type="ARBA" id="ARBA00000215"/>
    </source>
</evidence>
<comment type="similarity">
    <text evidence="3 9">Belongs to the riboflavin transporter family.</text>
</comment>
<feature type="compositionally biased region" description="Polar residues" evidence="10">
    <location>
        <begin position="224"/>
        <end position="239"/>
    </location>
</feature>
<evidence type="ECO:0000256" key="9">
    <source>
        <dbReference type="RuleBase" id="RU368035"/>
    </source>
</evidence>
<evidence type="ECO:0000313" key="11">
    <source>
        <dbReference type="EMBL" id="CEK74139.1"/>
    </source>
</evidence>
<dbReference type="GO" id="GO:0005886">
    <property type="term" value="C:plasma membrane"/>
    <property type="evidence" value="ECO:0007669"/>
    <property type="project" value="UniProtKB-SubCell"/>
</dbReference>
<keyword evidence="5 9" id="KW-1003">Cell membrane</keyword>
<accession>A0A0B6ZZR7</accession>
<feature type="transmembrane region" description="Helical" evidence="9">
    <location>
        <begin position="20"/>
        <end position="43"/>
    </location>
</feature>
<evidence type="ECO:0000256" key="5">
    <source>
        <dbReference type="ARBA" id="ARBA00022475"/>
    </source>
</evidence>
<dbReference type="SUPFAM" id="SSF103473">
    <property type="entry name" value="MFS general substrate transporter"/>
    <property type="match status" value="1"/>
</dbReference>
<evidence type="ECO:0000256" key="4">
    <source>
        <dbReference type="ARBA" id="ARBA00022448"/>
    </source>
</evidence>
<evidence type="ECO:0000256" key="6">
    <source>
        <dbReference type="ARBA" id="ARBA00022692"/>
    </source>
</evidence>
<comment type="function">
    <text evidence="9">Plasma membrane transporter mediating the uptake by cells of the water soluble vitamin B2/riboflavin that plays a key role in biochemical oxidation-reduction reactions of the carbohydrate, lipid, and amino acid metabolism.</text>
</comment>
<reference evidence="11" key="1">
    <citation type="submission" date="2014-12" db="EMBL/GenBank/DDBJ databases">
        <title>Insight into the proteome of Arion vulgaris.</title>
        <authorList>
            <person name="Aradska J."/>
            <person name="Bulat T."/>
            <person name="Smidak R."/>
            <person name="Sarate P."/>
            <person name="Gangsoo J."/>
            <person name="Sialana F."/>
            <person name="Bilban M."/>
            <person name="Lubec G."/>
        </authorList>
    </citation>
    <scope>NUCLEOTIDE SEQUENCE</scope>
    <source>
        <tissue evidence="11">Skin</tissue>
    </source>
</reference>
<keyword evidence="4 9" id="KW-0813">Transport</keyword>
<comment type="subcellular location">
    <subcellularLocation>
        <location evidence="2 9">Cell membrane</location>
        <topology evidence="2 9">Multi-pass membrane protein</topology>
    </subcellularLocation>
</comment>
<proteinExistence type="inferred from homology"/>
<dbReference type="PANTHER" id="PTHR12929">
    <property type="entry name" value="SOLUTE CARRIER FAMILY 52"/>
    <property type="match status" value="1"/>
</dbReference>
<feature type="transmembrane region" description="Helical" evidence="9">
    <location>
        <begin position="323"/>
        <end position="345"/>
    </location>
</feature>
<dbReference type="AlphaFoldDB" id="A0A0B6ZZR7"/>
<dbReference type="GO" id="GO:0032217">
    <property type="term" value="F:riboflavin transmembrane transporter activity"/>
    <property type="evidence" value="ECO:0007669"/>
    <property type="project" value="UniProtKB-UniRule"/>
</dbReference>
<organism evidence="11">
    <name type="scientific">Arion vulgaris</name>
    <dbReference type="NCBI Taxonomy" id="1028688"/>
    <lineage>
        <taxon>Eukaryota</taxon>
        <taxon>Metazoa</taxon>
        <taxon>Spiralia</taxon>
        <taxon>Lophotrochozoa</taxon>
        <taxon>Mollusca</taxon>
        <taxon>Gastropoda</taxon>
        <taxon>Heterobranchia</taxon>
        <taxon>Euthyneura</taxon>
        <taxon>Panpulmonata</taxon>
        <taxon>Eupulmonata</taxon>
        <taxon>Stylommatophora</taxon>
        <taxon>Helicina</taxon>
        <taxon>Arionoidea</taxon>
        <taxon>Arionidae</taxon>
        <taxon>Arion</taxon>
    </lineage>
</organism>
<evidence type="ECO:0000313" key="12">
    <source>
        <dbReference type="EMBL" id="CEK74140.1"/>
    </source>
</evidence>
<feature type="transmembrane region" description="Helical" evidence="9">
    <location>
        <begin position="162"/>
        <end position="181"/>
    </location>
</feature>
<dbReference type="Pfam" id="PF06237">
    <property type="entry name" value="SLC52_ribofla_tr"/>
    <property type="match status" value="1"/>
</dbReference>
<feature type="transmembrane region" description="Helical" evidence="9">
    <location>
        <begin position="352"/>
        <end position="370"/>
    </location>
</feature>
<dbReference type="EMBL" id="HACG01027275">
    <property type="protein sequence ID" value="CEK74140.1"/>
    <property type="molecule type" value="Transcribed_RNA"/>
</dbReference>
<feature type="transmembrane region" description="Helical" evidence="9">
    <location>
        <begin position="85"/>
        <end position="109"/>
    </location>
</feature>
<keyword evidence="6 9" id="KW-0812">Transmembrane</keyword>